<proteinExistence type="predicted"/>
<accession>A0ABY4I3L5</accession>
<evidence type="ECO:0000256" key="1">
    <source>
        <dbReference type="SAM" id="MobiDB-lite"/>
    </source>
</evidence>
<dbReference type="Proteomes" id="UP000830198">
    <property type="component" value="Chromosome"/>
</dbReference>
<evidence type="ECO:0000313" key="2">
    <source>
        <dbReference type="EMBL" id="UPK70683.1"/>
    </source>
</evidence>
<dbReference type="EMBL" id="CP095855">
    <property type="protein sequence ID" value="UPK70683.1"/>
    <property type="molecule type" value="Genomic_DNA"/>
</dbReference>
<protein>
    <submittedName>
        <fullName evidence="2">Uncharacterized protein</fullName>
    </submittedName>
</protein>
<gene>
    <name evidence="2" type="ORF">MYF79_05150</name>
</gene>
<feature type="region of interest" description="Disordered" evidence="1">
    <location>
        <begin position="1"/>
        <end position="23"/>
    </location>
</feature>
<sequence>MKTNSNKKPAHAKKATSTVNRFPGVDNNKLIKVQVGTVKEGSTKVIPTQFTLPNQQ</sequence>
<organism evidence="2 3">
    <name type="scientific">Chitinophaga filiformis</name>
    <name type="common">Myxococcus filiformis</name>
    <name type="synonym">Flexibacter filiformis</name>
    <dbReference type="NCBI Taxonomy" id="104663"/>
    <lineage>
        <taxon>Bacteria</taxon>
        <taxon>Pseudomonadati</taxon>
        <taxon>Bacteroidota</taxon>
        <taxon>Chitinophagia</taxon>
        <taxon>Chitinophagales</taxon>
        <taxon>Chitinophagaceae</taxon>
        <taxon>Chitinophaga</taxon>
    </lineage>
</organism>
<keyword evidence="3" id="KW-1185">Reference proteome</keyword>
<evidence type="ECO:0000313" key="3">
    <source>
        <dbReference type="Proteomes" id="UP000830198"/>
    </source>
</evidence>
<reference evidence="2 3" key="1">
    <citation type="submission" date="2022-04" db="EMBL/GenBank/DDBJ databases">
        <title>The arsenic-methylating capacity of Chitinophaga filiformis YT5 during chitin decomposition.</title>
        <authorList>
            <person name="Chen G."/>
            <person name="Liang Y."/>
        </authorList>
    </citation>
    <scope>NUCLEOTIDE SEQUENCE [LARGE SCALE GENOMIC DNA]</scope>
    <source>
        <strain evidence="2 3">YT5</strain>
    </source>
</reference>
<dbReference type="RefSeq" id="WP_247812855.1">
    <property type="nucleotide sequence ID" value="NZ_CP095855.1"/>
</dbReference>
<name>A0ABY4I3L5_CHIFI</name>